<sequence>MEIDLTRSTGTTDRDDDSAYYSNPSQLSSDPYDTAIEKSPSSQQTYQHALTRGFEHGPKHKWTSMQRHVLAILWRYYDRSDMGSFTHLFNSITGLQLRSNKLPAQFGNGGRRMAKIKEAVYKVEFHDPEGLFDELHLIIEQHASKVGVEVQLKKVEDVPSSKRSQADIHISVSSETSLSGLDDPWASSNNHTIPIGSPDTSDTAPRAKKSPLILKPLAWMEYEQPHLAFRVWDGNSWTAFKKGHLTSKLFSDRNAGVTQPLAPDDPSGLFEPLCLAHMSFKGGASPFVSVVTSLVQLLKYAGTKEADAMIAVIDLSHEGLEVKNKKHHAKDIIKRLRSSGEMNWSKYRGECEYLIWGDIPQAAIMHTFLATDLYQLADWSKDVAELLRLHLFDGHSRTRSIAQQLRQQQKRLDVHSAAAIGAIALSFGLNKESVSLDHLSHFVTAFLDGGWIRSGHLNDEAQLESAAAFAKSLGSDLLERDVVCAFLGGLERGKA</sequence>
<feature type="compositionally biased region" description="Low complexity" evidence="1">
    <location>
        <begin position="1"/>
        <end position="11"/>
    </location>
</feature>
<dbReference type="Pfam" id="PF24494">
    <property type="entry name" value="DUF7587"/>
    <property type="match status" value="1"/>
</dbReference>
<dbReference type="InterPro" id="IPR056009">
    <property type="entry name" value="DUF7587"/>
</dbReference>
<feature type="region of interest" description="Disordered" evidence="1">
    <location>
        <begin position="175"/>
        <end position="207"/>
    </location>
</feature>
<feature type="region of interest" description="Disordered" evidence="1">
    <location>
        <begin position="1"/>
        <end position="39"/>
    </location>
</feature>
<organism evidence="3 4">
    <name type="scientific">Lophiotrema nucula</name>
    <dbReference type="NCBI Taxonomy" id="690887"/>
    <lineage>
        <taxon>Eukaryota</taxon>
        <taxon>Fungi</taxon>
        <taxon>Dikarya</taxon>
        <taxon>Ascomycota</taxon>
        <taxon>Pezizomycotina</taxon>
        <taxon>Dothideomycetes</taxon>
        <taxon>Pleosporomycetidae</taxon>
        <taxon>Pleosporales</taxon>
        <taxon>Lophiotremataceae</taxon>
        <taxon>Lophiotrema</taxon>
    </lineage>
</organism>
<accession>A0A6A5YNM1</accession>
<evidence type="ECO:0000313" key="4">
    <source>
        <dbReference type="Proteomes" id="UP000799770"/>
    </source>
</evidence>
<name>A0A6A5YNM1_9PLEO</name>
<dbReference type="Proteomes" id="UP000799770">
    <property type="component" value="Unassembled WGS sequence"/>
</dbReference>
<evidence type="ECO:0000256" key="1">
    <source>
        <dbReference type="SAM" id="MobiDB-lite"/>
    </source>
</evidence>
<keyword evidence="4" id="KW-1185">Reference proteome</keyword>
<proteinExistence type="predicted"/>
<protein>
    <recommendedName>
        <fullName evidence="2">DUF7587 domain-containing protein</fullName>
    </recommendedName>
</protein>
<dbReference type="OrthoDB" id="5397734at2759"/>
<feature type="compositionally biased region" description="Polar residues" evidence="1">
    <location>
        <begin position="20"/>
        <end position="31"/>
    </location>
</feature>
<dbReference type="EMBL" id="ML977352">
    <property type="protein sequence ID" value="KAF2107751.1"/>
    <property type="molecule type" value="Genomic_DNA"/>
</dbReference>
<reference evidence="3" key="1">
    <citation type="journal article" date="2020" name="Stud. Mycol.">
        <title>101 Dothideomycetes genomes: a test case for predicting lifestyles and emergence of pathogens.</title>
        <authorList>
            <person name="Haridas S."/>
            <person name="Albert R."/>
            <person name="Binder M."/>
            <person name="Bloem J."/>
            <person name="Labutti K."/>
            <person name="Salamov A."/>
            <person name="Andreopoulos B."/>
            <person name="Baker S."/>
            <person name="Barry K."/>
            <person name="Bills G."/>
            <person name="Bluhm B."/>
            <person name="Cannon C."/>
            <person name="Castanera R."/>
            <person name="Culley D."/>
            <person name="Daum C."/>
            <person name="Ezra D."/>
            <person name="Gonzalez J."/>
            <person name="Henrissat B."/>
            <person name="Kuo A."/>
            <person name="Liang C."/>
            <person name="Lipzen A."/>
            <person name="Lutzoni F."/>
            <person name="Magnuson J."/>
            <person name="Mondo S."/>
            <person name="Nolan M."/>
            <person name="Ohm R."/>
            <person name="Pangilinan J."/>
            <person name="Park H.-J."/>
            <person name="Ramirez L."/>
            <person name="Alfaro M."/>
            <person name="Sun H."/>
            <person name="Tritt A."/>
            <person name="Yoshinaga Y."/>
            <person name="Zwiers L.-H."/>
            <person name="Turgeon B."/>
            <person name="Goodwin S."/>
            <person name="Spatafora J."/>
            <person name="Crous P."/>
            <person name="Grigoriev I."/>
        </authorList>
    </citation>
    <scope>NUCLEOTIDE SEQUENCE</scope>
    <source>
        <strain evidence="3">CBS 627.86</strain>
    </source>
</reference>
<feature type="domain" description="DUF7587" evidence="2">
    <location>
        <begin position="224"/>
        <end position="372"/>
    </location>
</feature>
<gene>
    <name evidence="3" type="ORF">BDV96DRAFT_294195</name>
</gene>
<evidence type="ECO:0000259" key="2">
    <source>
        <dbReference type="Pfam" id="PF24494"/>
    </source>
</evidence>
<feature type="compositionally biased region" description="Polar residues" evidence="1">
    <location>
        <begin position="186"/>
        <end position="203"/>
    </location>
</feature>
<dbReference type="AlphaFoldDB" id="A0A6A5YNM1"/>
<evidence type="ECO:0000313" key="3">
    <source>
        <dbReference type="EMBL" id="KAF2107751.1"/>
    </source>
</evidence>